<feature type="compositionally biased region" description="Basic and acidic residues" evidence="15">
    <location>
        <begin position="285"/>
        <end position="299"/>
    </location>
</feature>
<feature type="compositionally biased region" description="Basic and acidic residues" evidence="15">
    <location>
        <begin position="238"/>
        <end position="257"/>
    </location>
</feature>
<sequence>MGAGAPESKAARKGGLGDLRPQHRNDSGGPPPTSPAARPPEAPIGGKPASGCSHWPAVGTAPLAEGHAPGSSHWSRLQERRFPLAPLGLLGAVFAASPAQPPLSPGSDSPNPCWGVALGFGVAKGSCPHLSAQDGPRGGSSGVGDGYGSPGGTASGPELPKPDVISQLEQGAELWVAERGIAQGCCPGWEPGPEGGAPAGGLGLPAEKRREGFLREAACPAAAAAPGEDGACEGRAAVPEKDQGGWRRSDFGLKETPVRGGSCESLRRAESSGLGSSPSPLPEVSRTEHLCARGLRAPDAEPPPASAGEQTSAGPPGAGRATPVGARAPDKPYKCADCGKAFNHNAHLTVHKRIHTGERPYTCKECGKAFSQNSSLVQHERIHTGDKPYKCPECGKSFCHSTHLTVHLRIHTGEKPYECQDCGRAFNQNSSLGRHRRTHTGERPYACSVCGKAFSRTTCLFLHLRTHTAERPYECNRCGKGFRHSSSLAQHQRKHVGEGPLEGLPRLVFEAPALAQPTWPEPAAPGKRAPRSDRPFKCGQCSKCFAQSSHLIRHQITHTREEPRGRGQGRPRLQAGPSPPLSRQQLPGPRAGPKAGQPVSRALALFDISKIAQEKSPVHVIGVEEPSVGTSVLLDIGEST</sequence>
<evidence type="ECO:0000256" key="9">
    <source>
        <dbReference type="ARBA" id="ARBA00023015"/>
    </source>
</evidence>
<dbReference type="Ensembl" id="ENSSSCT00015071184.1">
    <property type="protein sequence ID" value="ENSSSCP00015028533.1"/>
    <property type="gene ID" value="ENSSSCG00015053479.1"/>
</dbReference>
<name>A0A8D0P5K7_PIG</name>
<feature type="domain" description="C2H2-type" evidence="16">
    <location>
        <begin position="361"/>
        <end position="388"/>
    </location>
</feature>
<dbReference type="InterPro" id="IPR036236">
    <property type="entry name" value="Znf_C2H2_sf"/>
</dbReference>
<feature type="region of interest" description="Disordered" evidence="15">
    <location>
        <begin position="131"/>
        <end position="163"/>
    </location>
</feature>
<dbReference type="GO" id="GO:0006355">
    <property type="term" value="P:regulation of DNA-templated transcription"/>
    <property type="evidence" value="ECO:0007669"/>
    <property type="project" value="UniProtKB-ARBA"/>
</dbReference>
<reference evidence="17" key="1">
    <citation type="submission" date="2025-08" db="UniProtKB">
        <authorList>
            <consortium name="Ensembl"/>
        </authorList>
    </citation>
    <scope>IDENTIFICATION</scope>
</reference>
<feature type="domain" description="C2H2-type" evidence="16">
    <location>
        <begin position="445"/>
        <end position="472"/>
    </location>
</feature>
<keyword evidence="8" id="KW-0832">Ubl conjugation</keyword>
<keyword evidence="9" id="KW-0805">Transcription regulation</keyword>
<evidence type="ECO:0000256" key="4">
    <source>
        <dbReference type="ARBA" id="ARBA00022723"/>
    </source>
</evidence>
<evidence type="ECO:0000256" key="1">
    <source>
        <dbReference type="ARBA" id="ARBA00004123"/>
    </source>
</evidence>
<dbReference type="SMART" id="SM00355">
    <property type="entry name" value="ZnF_C2H2"/>
    <property type="match status" value="7"/>
</dbReference>
<evidence type="ECO:0000256" key="3">
    <source>
        <dbReference type="ARBA" id="ARBA00022499"/>
    </source>
</evidence>
<feature type="domain" description="C2H2-type" evidence="16">
    <location>
        <begin position="473"/>
        <end position="500"/>
    </location>
</feature>
<dbReference type="InterPro" id="IPR013087">
    <property type="entry name" value="Znf_C2H2_type"/>
</dbReference>
<keyword evidence="4" id="KW-0479">Metal-binding</keyword>
<dbReference type="FunFam" id="3.30.160.60:FF:001270">
    <property type="entry name" value="zinc finger protein 583 isoform X1"/>
    <property type="match status" value="1"/>
</dbReference>
<dbReference type="PROSITE" id="PS00028">
    <property type="entry name" value="ZINC_FINGER_C2H2_1"/>
    <property type="match status" value="7"/>
</dbReference>
<feature type="region of interest" description="Disordered" evidence="15">
    <location>
        <begin position="225"/>
        <end position="326"/>
    </location>
</feature>
<evidence type="ECO:0000256" key="15">
    <source>
        <dbReference type="SAM" id="MobiDB-lite"/>
    </source>
</evidence>
<dbReference type="GO" id="GO:0005634">
    <property type="term" value="C:nucleus"/>
    <property type="evidence" value="ECO:0007669"/>
    <property type="project" value="UniProtKB-SubCell"/>
</dbReference>
<dbReference type="FunFam" id="3.30.160.60:FF:000939">
    <property type="entry name" value="zinc finger protein 8 isoform X1"/>
    <property type="match status" value="1"/>
</dbReference>
<dbReference type="InterPro" id="IPR050331">
    <property type="entry name" value="Zinc_finger"/>
</dbReference>
<keyword evidence="6 14" id="KW-0863">Zinc-finger</keyword>
<dbReference type="Pfam" id="PF00096">
    <property type="entry name" value="zf-C2H2"/>
    <property type="match status" value="7"/>
</dbReference>
<keyword evidence="11" id="KW-0539">Nucleus</keyword>
<evidence type="ECO:0000313" key="18">
    <source>
        <dbReference type="Proteomes" id="UP000694726"/>
    </source>
</evidence>
<proteinExistence type="inferred from homology"/>
<keyword evidence="3" id="KW-1017">Isopeptide bond</keyword>
<evidence type="ECO:0000256" key="13">
    <source>
        <dbReference type="ARBA" id="ARBA00074019"/>
    </source>
</evidence>
<evidence type="ECO:0000256" key="14">
    <source>
        <dbReference type="PROSITE-ProRule" id="PRU00042"/>
    </source>
</evidence>
<evidence type="ECO:0000313" key="17">
    <source>
        <dbReference type="Ensembl" id="ENSSSCP00015028533.1"/>
    </source>
</evidence>
<feature type="compositionally biased region" description="Gly residues" evidence="15">
    <location>
        <begin position="193"/>
        <end position="203"/>
    </location>
</feature>
<protein>
    <recommendedName>
        <fullName evidence="13">Zinc finger protein 8</fullName>
    </recommendedName>
</protein>
<dbReference type="PANTHER" id="PTHR16515:SF57">
    <property type="entry name" value="ZINC FINGER PROTEIN 154-LIKE"/>
    <property type="match status" value="1"/>
</dbReference>
<dbReference type="FunFam" id="3.30.160.60:FF:001524">
    <property type="entry name" value="Zinc finger protein 8"/>
    <property type="match status" value="1"/>
</dbReference>
<keyword evidence="5" id="KW-0677">Repeat</keyword>
<feature type="compositionally biased region" description="Gly residues" evidence="15">
    <location>
        <begin position="136"/>
        <end position="154"/>
    </location>
</feature>
<evidence type="ECO:0000256" key="8">
    <source>
        <dbReference type="ARBA" id="ARBA00022843"/>
    </source>
</evidence>
<comment type="subcellular location">
    <subcellularLocation>
        <location evidence="1">Nucleus</location>
    </subcellularLocation>
</comment>
<accession>A0A8D0P5K7</accession>
<feature type="region of interest" description="Disordered" evidence="15">
    <location>
        <begin position="185"/>
        <end position="204"/>
    </location>
</feature>
<keyword evidence="7" id="KW-0862">Zinc</keyword>
<feature type="domain" description="C2H2-type" evidence="16">
    <location>
        <begin position="333"/>
        <end position="360"/>
    </location>
</feature>
<feature type="domain" description="C2H2-type" evidence="16">
    <location>
        <begin position="417"/>
        <end position="444"/>
    </location>
</feature>
<dbReference type="FunFam" id="3.30.160.60:FF:000951">
    <property type="entry name" value="Zinc finger protein 8"/>
    <property type="match status" value="2"/>
</dbReference>
<dbReference type="FunFam" id="3.30.160.60:FF:000739">
    <property type="entry name" value="Zgc:171418 protein"/>
    <property type="match status" value="1"/>
</dbReference>
<organism evidence="17 18">
    <name type="scientific">Sus scrofa</name>
    <name type="common">Pig</name>
    <dbReference type="NCBI Taxonomy" id="9823"/>
    <lineage>
        <taxon>Eukaryota</taxon>
        <taxon>Metazoa</taxon>
        <taxon>Chordata</taxon>
        <taxon>Craniata</taxon>
        <taxon>Vertebrata</taxon>
        <taxon>Euteleostomi</taxon>
        <taxon>Mammalia</taxon>
        <taxon>Eutheria</taxon>
        <taxon>Laurasiatheria</taxon>
        <taxon>Artiodactyla</taxon>
        <taxon>Suina</taxon>
        <taxon>Suidae</taxon>
        <taxon>Sus</taxon>
    </lineage>
</organism>
<dbReference type="FunFam" id="3.30.160.60:FF:000016">
    <property type="entry name" value="zinc finger protein 37 homolog"/>
    <property type="match status" value="1"/>
</dbReference>
<feature type="compositionally biased region" description="Pro residues" evidence="15">
    <location>
        <begin position="29"/>
        <end position="42"/>
    </location>
</feature>
<keyword evidence="10" id="KW-0804">Transcription</keyword>
<feature type="domain" description="C2H2-type" evidence="16">
    <location>
        <begin position="536"/>
        <end position="563"/>
    </location>
</feature>
<dbReference type="Proteomes" id="UP000694726">
    <property type="component" value="Unplaced"/>
</dbReference>
<evidence type="ECO:0000256" key="11">
    <source>
        <dbReference type="ARBA" id="ARBA00023242"/>
    </source>
</evidence>
<evidence type="ECO:0000256" key="7">
    <source>
        <dbReference type="ARBA" id="ARBA00022833"/>
    </source>
</evidence>
<evidence type="ECO:0000256" key="6">
    <source>
        <dbReference type="ARBA" id="ARBA00022771"/>
    </source>
</evidence>
<feature type="domain" description="C2H2-type" evidence="16">
    <location>
        <begin position="389"/>
        <end position="416"/>
    </location>
</feature>
<dbReference type="PROSITE" id="PS50157">
    <property type="entry name" value="ZINC_FINGER_C2H2_2"/>
    <property type="match status" value="7"/>
</dbReference>
<evidence type="ECO:0000256" key="10">
    <source>
        <dbReference type="ARBA" id="ARBA00023163"/>
    </source>
</evidence>
<comment type="function">
    <text evidence="12">Transcriptional repressor. May modulate BMP and TGF-beta signal transduction, through its interaction with SMAD proteins.</text>
</comment>
<dbReference type="AlphaFoldDB" id="A0A8D0P5K7"/>
<dbReference type="Gene3D" id="3.30.160.60">
    <property type="entry name" value="Classic Zinc Finger"/>
    <property type="match status" value="7"/>
</dbReference>
<evidence type="ECO:0000256" key="2">
    <source>
        <dbReference type="ARBA" id="ARBA00006991"/>
    </source>
</evidence>
<evidence type="ECO:0000256" key="12">
    <source>
        <dbReference type="ARBA" id="ARBA00056482"/>
    </source>
</evidence>
<dbReference type="PANTHER" id="PTHR16515">
    <property type="entry name" value="PR DOMAIN ZINC FINGER PROTEIN"/>
    <property type="match status" value="1"/>
</dbReference>
<dbReference type="GO" id="GO:0008270">
    <property type="term" value="F:zinc ion binding"/>
    <property type="evidence" value="ECO:0007669"/>
    <property type="project" value="UniProtKB-KW"/>
</dbReference>
<comment type="similarity">
    <text evidence="2">Belongs to the krueppel C2H2-type zinc-finger protein family.</text>
</comment>
<evidence type="ECO:0000259" key="16">
    <source>
        <dbReference type="PROSITE" id="PS50157"/>
    </source>
</evidence>
<feature type="region of interest" description="Disordered" evidence="15">
    <location>
        <begin position="552"/>
        <end position="598"/>
    </location>
</feature>
<evidence type="ECO:0000256" key="5">
    <source>
        <dbReference type="ARBA" id="ARBA00022737"/>
    </source>
</evidence>
<dbReference type="SUPFAM" id="SSF57667">
    <property type="entry name" value="beta-beta-alpha zinc fingers"/>
    <property type="match status" value="4"/>
</dbReference>
<feature type="region of interest" description="Disordered" evidence="15">
    <location>
        <begin position="1"/>
        <end position="74"/>
    </location>
</feature>